<dbReference type="PRINTS" id="PR01217">
    <property type="entry name" value="PRICHEXTENSN"/>
</dbReference>
<accession>A0AAE1NDM4</accession>
<organism evidence="2 3">
    <name type="scientific">Petrolisthes manimaculis</name>
    <dbReference type="NCBI Taxonomy" id="1843537"/>
    <lineage>
        <taxon>Eukaryota</taxon>
        <taxon>Metazoa</taxon>
        <taxon>Ecdysozoa</taxon>
        <taxon>Arthropoda</taxon>
        <taxon>Crustacea</taxon>
        <taxon>Multicrustacea</taxon>
        <taxon>Malacostraca</taxon>
        <taxon>Eumalacostraca</taxon>
        <taxon>Eucarida</taxon>
        <taxon>Decapoda</taxon>
        <taxon>Pleocyemata</taxon>
        <taxon>Anomura</taxon>
        <taxon>Galatheoidea</taxon>
        <taxon>Porcellanidae</taxon>
        <taxon>Petrolisthes</taxon>
    </lineage>
</organism>
<proteinExistence type="predicted"/>
<sequence length="140" mass="14974">MQEGLVSFNLHIPLVLCRGTGGRVRQPPHNPPTPSHPPTTLTTTPSLPPTTTPPLPPFPPTTLTTTPPLPPFPPPPHDHPTTPSLPPSPPPPPLPSFPPTTPPLPPFPTQCLPGVFVSPWEYSIQEDSHSVPDGDRQPNL</sequence>
<dbReference type="EMBL" id="JAWZYT010007446">
    <property type="protein sequence ID" value="KAK4286651.1"/>
    <property type="molecule type" value="Genomic_DNA"/>
</dbReference>
<evidence type="ECO:0000313" key="2">
    <source>
        <dbReference type="EMBL" id="KAK4286651.1"/>
    </source>
</evidence>
<evidence type="ECO:0000256" key="1">
    <source>
        <dbReference type="SAM" id="MobiDB-lite"/>
    </source>
</evidence>
<comment type="caution">
    <text evidence="2">The sequence shown here is derived from an EMBL/GenBank/DDBJ whole genome shotgun (WGS) entry which is preliminary data.</text>
</comment>
<dbReference type="AlphaFoldDB" id="A0AAE1NDM4"/>
<feature type="compositionally biased region" description="Pro residues" evidence="1">
    <location>
        <begin position="83"/>
        <end position="108"/>
    </location>
</feature>
<protein>
    <submittedName>
        <fullName evidence="2">Uncharacterized protein</fullName>
    </submittedName>
</protein>
<feature type="region of interest" description="Disordered" evidence="1">
    <location>
        <begin position="21"/>
        <end position="112"/>
    </location>
</feature>
<keyword evidence="3" id="KW-1185">Reference proteome</keyword>
<reference evidence="2" key="1">
    <citation type="submission" date="2023-11" db="EMBL/GenBank/DDBJ databases">
        <title>Genome assemblies of two species of porcelain crab, Petrolisthes cinctipes and Petrolisthes manimaculis (Anomura: Porcellanidae).</title>
        <authorList>
            <person name="Angst P."/>
        </authorList>
    </citation>
    <scope>NUCLEOTIDE SEQUENCE</scope>
    <source>
        <strain evidence="2">PB745_02</strain>
        <tissue evidence="2">Gill</tissue>
    </source>
</reference>
<gene>
    <name evidence="2" type="ORF">Pmani_040257</name>
</gene>
<dbReference type="Proteomes" id="UP001292094">
    <property type="component" value="Unassembled WGS sequence"/>
</dbReference>
<evidence type="ECO:0000313" key="3">
    <source>
        <dbReference type="Proteomes" id="UP001292094"/>
    </source>
</evidence>
<feature type="compositionally biased region" description="Pro residues" evidence="1">
    <location>
        <begin position="28"/>
        <end position="37"/>
    </location>
</feature>
<name>A0AAE1NDM4_9EUCA</name>
<feature type="compositionally biased region" description="Pro residues" evidence="1">
    <location>
        <begin position="46"/>
        <end position="60"/>
    </location>
</feature>